<evidence type="ECO:0000313" key="1">
    <source>
        <dbReference type="EMBL" id="KAJ9052322.1"/>
    </source>
</evidence>
<sequence length="143" mass="16331">MSKGLVITSKVPFCVYRDHNEPPILPKHTPASDWGLFQKTSIYFDPATTTCQPHTVNLLAYCTGFDTVQECATRCLNNSNVPHDSIPTVHVTGFRTYQHIHSCRPPPGVKCYVQIYKMEYVCWCTPIDPKHLQRQLMKSHVII</sequence>
<gene>
    <name evidence="1" type="ORF">DSO57_1035386</name>
</gene>
<dbReference type="Proteomes" id="UP001165960">
    <property type="component" value="Unassembled WGS sequence"/>
</dbReference>
<accession>A0ACC2RQJ2</accession>
<proteinExistence type="predicted"/>
<evidence type="ECO:0000313" key="2">
    <source>
        <dbReference type="Proteomes" id="UP001165960"/>
    </source>
</evidence>
<organism evidence="1 2">
    <name type="scientific">Entomophthora muscae</name>
    <dbReference type="NCBI Taxonomy" id="34485"/>
    <lineage>
        <taxon>Eukaryota</taxon>
        <taxon>Fungi</taxon>
        <taxon>Fungi incertae sedis</taxon>
        <taxon>Zoopagomycota</taxon>
        <taxon>Entomophthoromycotina</taxon>
        <taxon>Entomophthoromycetes</taxon>
        <taxon>Entomophthorales</taxon>
        <taxon>Entomophthoraceae</taxon>
        <taxon>Entomophthora</taxon>
    </lineage>
</organism>
<dbReference type="EMBL" id="QTSX02006701">
    <property type="protein sequence ID" value="KAJ9052322.1"/>
    <property type="molecule type" value="Genomic_DNA"/>
</dbReference>
<keyword evidence="2" id="KW-1185">Reference proteome</keyword>
<reference evidence="1" key="1">
    <citation type="submission" date="2022-04" db="EMBL/GenBank/DDBJ databases">
        <title>Genome of the entomopathogenic fungus Entomophthora muscae.</title>
        <authorList>
            <person name="Elya C."/>
            <person name="Lovett B.R."/>
            <person name="Lee E."/>
            <person name="Macias A.M."/>
            <person name="Hajek A.E."/>
            <person name="De Bivort B.L."/>
            <person name="Kasson M.T."/>
            <person name="De Fine Licht H.H."/>
            <person name="Stajich J.E."/>
        </authorList>
    </citation>
    <scope>NUCLEOTIDE SEQUENCE</scope>
    <source>
        <strain evidence="1">Berkeley</strain>
    </source>
</reference>
<comment type="caution">
    <text evidence="1">The sequence shown here is derived from an EMBL/GenBank/DDBJ whole genome shotgun (WGS) entry which is preliminary data.</text>
</comment>
<protein>
    <submittedName>
        <fullName evidence="1">Uncharacterized protein</fullName>
    </submittedName>
</protein>
<name>A0ACC2RQJ2_9FUNG</name>